<accession>A0AAP0DYP8</accession>
<keyword evidence="1" id="KW-0472">Membrane</keyword>
<feature type="transmembrane region" description="Helical" evidence="1">
    <location>
        <begin position="295"/>
        <end position="312"/>
    </location>
</feature>
<dbReference type="Proteomes" id="UP001420932">
    <property type="component" value="Unassembled WGS sequence"/>
</dbReference>
<feature type="domain" description="DUF7755" evidence="2">
    <location>
        <begin position="85"/>
        <end position="226"/>
    </location>
</feature>
<feature type="transmembrane region" description="Helical" evidence="1">
    <location>
        <begin position="345"/>
        <end position="363"/>
    </location>
</feature>
<feature type="transmembrane region" description="Helical" evidence="1">
    <location>
        <begin position="271"/>
        <end position="289"/>
    </location>
</feature>
<dbReference type="InterPro" id="IPR056657">
    <property type="entry name" value="DUF7755"/>
</dbReference>
<evidence type="ECO:0000256" key="1">
    <source>
        <dbReference type="SAM" id="Phobius"/>
    </source>
</evidence>
<keyword evidence="1" id="KW-1133">Transmembrane helix</keyword>
<sequence>MVRRRDGTEERTTKRIKKTLQHQSKTKLRPHLRYFGTPTKALSLQVPCTDHLWHLEPKHDFYYEHTKFASFNIKTYDNRNILNMNSIIESNHTDPNAGILLCLIDGNGGSVLQRITGTPAKNPTVKEAASEFLPFQRGSIDEFIFEGSRLGKIEALWIGPESGVWRLGALSLTVINGSQPVSDRAEKHEDQEPIIYSGSQYDFEVEDIILGQGESMSLVELRPCRIAELSGSSLLDLLTIGFSHSKSFVNREITISQEESMREYADLKSSLLLYDIMLILVGTSILAFFTSEKEALAFLTGGAGGFVYLLLLQRSVDALQAPVSLSVPRETETLEKILGRIKTPILSLAIAFVFAFIAVKYQSETTPVMLTPQQVLAAMTGFLSCKVAVLLAAFKPVPSKLENKFHWMPRRALGKWLSYMDARNPCPLSKFHSLQFISLLCN</sequence>
<name>A0AAP0DYP8_9MAGN</name>
<evidence type="ECO:0000313" key="3">
    <source>
        <dbReference type="EMBL" id="KAK9081723.1"/>
    </source>
</evidence>
<keyword evidence="1" id="KW-0812">Transmembrane</keyword>
<feature type="transmembrane region" description="Helical" evidence="1">
    <location>
        <begin position="375"/>
        <end position="394"/>
    </location>
</feature>
<gene>
    <name evidence="3" type="ORF">Syun_030769</name>
</gene>
<evidence type="ECO:0000259" key="2">
    <source>
        <dbReference type="Pfam" id="PF24938"/>
    </source>
</evidence>
<evidence type="ECO:0000313" key="4">
    <source>
        <dbReference type="Proteomes" id="UP001420932"/>
    </source>
</evidence>
<reference evidence="3 4" key="1">
    <citation type="submission" date="2024-01" db="EMBL/GenBank/DDBJ databases">
        <title>Genome assemblies of Stephania.</title>
        <authorList>
            <person name="Yang L."/>
        </authorList>
    </citation>
    <scope>NUCLEOTIDE SEQUENCE [LARGE SCALE GENOMIC DNA]</scope>
    <source>
        <strain evidence="3">YNDBR</strain>
        <tissue evidence="3">Leaf</tissue>
    </source>
</reference>
<protein>
    <recommendedName>
        <fullName evidence="2">DUF7755 domain-containing protein</fullName>
    </recommendedName>
</protein>
<organism evidence="3 4">
    <name type="scientific">Stephania yunnanensis</name>
    <dbReference type="NCBI Taxonomy" id="152371"/>
    <lineage>
        <taxon>Eukaryota</taxon>
        <taxon>Viridiplantae</taxon>
        <taxon>Streptophyta</taxon>
        <taxon>Embryophyta</taxon>
        <taxon>Tracheophyta</taxon>
        <taxon>Spermatophyta</taxon>
        <taxon>Magnoliopsida</taxon>
        <taxon>Ranunculales</taxon>
        <taxon>Menispermaceae</taxon>
        <taxon>Menispermoideae</taxon>
        <taxon>Cissampelideae</taxon>
        <taxon>Stephania</taxon>
    </lineage>
</organism>
<dbReference type="AlphaFoldDB" id="A0AAP0DYP8"/>
<dbReference type="PANTHER" id="PTHR36330:SF2">
    <property type="entry name" value="LIPASE_LIPOOXYGENASE, PLAT_LH2 FAMILY PROTEIN"/>
    <property type="match status" value="1"/>
</dbReference>
<dbReference type="EMBL" id="JBBNAF010000047">
    <property type="protein sequence ID" value="KAK9081723.1"/>
    <property type="molecule type" value="Genomic_DNA"/>
</dbReference>
<comment type="caution">
    <text evidence="3">The sequence shown here is derived from an EMBL/GenBank/DDBJ whole genome shotgun (WGS) entry which is preliminary data.</text>
</comment>
<keyword evidence="4" id="KW-1185">Reference proteome</keyword>
<dbReference type="Pfam" id="PF24938">
    <property type="entry name" value="DUF7755"/>
    <property type="match status" value="1"/>
</dbReference>
<dbReference type="PANTHER" id="PTHR36330">
    <property type="entry name" value="LIPASE/LIPOOXYGENASE, PLAT/LH2 FAMILY PROTEIN"/>
    <property type="match status" value="1"/>
</dbReference>
<proteinExistence type="predicted"/>